<sequence length="82" mass="8977">MQKKTLSFAKCLRLGAIIVALCLLFSCAQNLNVAKVCSVGYRQTIDGRCIVSEKCWQDQWGQLHCSSGYPINLGPVLGQTSL</sequence>
<evidence type="ECO:0000313" key="3">
    <source>
        <dbReference type="Proteomes" id="UP000054600"/>
    </source>
</evidence>
<evidence type="ECO:0000256" key="1">
    <source>
        <dbReference type="SAM" id="SignalP"/>
    </source>
</evidence>
<proteinExistence type="predicted"/>
<feature type="chain" id="PRO_5006917809" description="Lipoprotein" evidence="1">
    <location>
        <begin position="29"/>
        <end position="82"/>
    </location>
</feature>
<keyword evidence="1" id="KW-0732">Signal</keyword>
<keyword evidence="3" id="KW-1185">Reference proteome</keyword>
<dbReference type="PROSITE" id="PS51257">
    <property type="entry name" value="PROKAR_LIPOPROTEIN"/>
    <property type="match status" value="1"/>
</dbReference>
<organism evidence="2 3">
    <name type="scientific">Legionella shakespearei DSM 23087</name>
    <dbReference type="NCBI Taxonomy" id="1122169"/>
    <lineage>
        <taxon>Bacteria</taxon>
        <taxon>Pseudomonadati</taxon>
        <taxon>Pseudomonadota</taxon>
        <taxon>Gammaproteobacteria</taxon>
        <taxon>Legionellales</taxon>
        <taxon>Legionellaceae</taxon>
        <taxon>Legionella</taxon>
    </lineage>
</organism>
<dbReference type="OrthoDB" id="5587179at2"/>
<gene>
    <name evidence="2" type="ORF">Lsha_2446</name>
</gene>
<dbReference type="PATRIC" id="fig|1122169.6.peg.2807"/>
<reference evidence="2 3" key="1">
    <citation type="submission" date="2015-11" db="EMBL/GenBank/DDBJ databases">
        <title>Genomic analysis of 38 Legionella species identifies large and diverse effector repertoires.</title>
        <authorList>
            <person name="Burstein D."/>
            <person name="Amaro F."/>
            <person name="Zusman T."/>
            <person name="Lifshitz Z."/>
            <person name="Cohen O."/>
            <person name="Gilbert J.A."/>
            <person name="Pupko T."/>
            <person name="Shuman H.A."/>
            <person name="Segal G."/>
        </authorList>
    </citation>
    <scope>NUCLEOTIDE SEQUENCE [LARGE SCALE GENOMIC DNA]</scope>
    <source>
        <strain evidence="2 3">ATCC 49655</strain>
    </source>
</reference>
<accession>A0A0W0YL56</accession>
<protein>
    <recommendedName>
        <fullName evidence="4">Lipoprotein</fullName>
    </recommendedName>
</protein>
<evidence type="ECO:0008006" key="4">
    <source>
        <dbReference type="Google" id="ProtNLM"/>
    </source>
</evidence>
<dbReference type="AlphaFoldDB" id="A0A0W0YL56"/>
<name>A0A0W0YL56_9GAMM</name>
<dbReference type="RefSeq" id="WP_018576137.1">
    <property type="nucleotide sequence ID" value="NZ_KB892382.1"/>
</dbReference>
<dbReference type="EMBL" id="LNYW01000066">
    <property type="protein sequence ID" value="KTD57605.1"/>
    <property type="molecule type" value="Genomic_DNA"/>
</dbReference>
<dbReference type="Proteomes" id="UP000054600">
    <property type="component" value="Unassembled WGS sequence"/>
</dbReference>
<comment type="caution">
    <text evidence="2">The sequence shown here is derived from an EMBL/GenBank/DDBJ whole genome shotgun (WGS) entry which is preliminary data.</text>
</comment>
<evidence type="ECO:0000313" key="2">
    <source>
        <dbReference type="EMBL" id="KTD57605.1"/>
    </source>
</evidence>
<feature type="signal peptide" evidence="1">
    <location>
        <begin position="1"/>
        <end position="28"/>
    </location>
</feature>